<accession>A0A0R2HE18</accession>
<evidence type="ECO:0000259" key="8">
    <source>
        <dbReference type="PROSITE" id="PS50862"/>
    </source>
</evidence>
<dbReference type="PATRIC" id="fig|1410657.5.peg.1692"/>
<evidence type="ECO:0000256" key="6">
    <source>
        <dbReference type="ARBA" id="ARBA00023146"/>
    </source>
</evidence>
<keyword evidence="3 7" id="KW-0547">Nucleotide-binding</keyword>
<dbReference type="InterPro" id="IPR045864">
    <property type="entry name" value="aa-tRNA-synth_II/BPL/LPL"/>
</dbReference>
<keyword evidence="2 7" id="KW-0436">Ligase</keyword>
<comment type="similarity">
    <text evidence="1 7">Belongs to the class-II aminoacyl-tRNA synthetase family.</text>
</comment>
<dbReference type="NCBIfam" id="TIGR00457">
    <property type="entry name" value="asnS"/>
    <property type="match status" value="1"/>
</dbReference>
<dbReference type="SUPFAM" id="SSF50249">
    <property type="entry name" value="Nucleic acid-binding proteins"/>
    <property type="match status" value="1"/>
</dbReference>
<keyword evidence="5 7" id="KW-0648">Protein biosynthesis</keyword>
<evidence type="ECO:0000256" key="1">
    <source>
        <dbReference type="ARBA" id="ARBA00008226"/>
    </source>
</evidence>
<sequence>MFEFITVRELYEMILSNQPMETDSLEYVELEGWVRTNRNSGKIGFIALSDGTYFRNCQIVYEKETLKNAEEVAHISTGSSIHVTGKLKITPEAKQPFEIVATAIEVEGSCDEDYPLQKKRTSFEFLREIPHLRPRANTFYAMFRLRSILSMAIHEFFQSQGFIYVHTPIITGNDGEGAGEMFRATTIDNDDFENDFFGKEAYLTVTGQLHVEAFAMAFRDVYTFGPAFRAENSNTTRHASEFWMVEPEIAFADLEDDMDLIEDMVKYCIQYVLDNAPEEMKFFEQRIDKECIKRITHVRDSHFERMTYTKAIEYLEEAIANGVKFENKVYWGMDLNAEHEKYICEEIVKGPVFLTDYPKDIKAFYMRLNDDKKTVAACDLLVPGIGELVGGSQREERYDVLEAMMKEKNMTTDTLQWYMDLRRFGGCKHAGFGLGFDRFLMYLTGMGNIRDTEPFPRTPRNLKF</sequence>
<evidence type="ECO:0000256" key="5">
    <source>
        <dbReference type="ARBA" id="ARBA00022917"/>
    </source>
</evidence>
<dbReference type="Gene3D" id="3.30.930.10">
    <property type="entry name" value="Bira Bifunctional Protein, Domain 2"/>
    <property type="match status" value="1"/>
</dbReference>
<keyword evidence="7" id="KW-0963">Cytoplasm</keyword>
<evidence type="ECO:0000256" key="3">
    <source>
        <dbReference type="ARBA" id="ARBA00022741"/>
    </source>
</evidence>
<organism evidence="9 10">
    <name type="scientific">Kandleria vitulina DSM 20405</name>
    <dbReference type="NCBI Taxonomy" id="1410657"/>
    <lineage>
        <taxon>Bacteria</taxon>
        <taxon>Bacillati</taxon>
        <taxon>Bacillota</taxon>
        <taxon>Erysipelotrichia</taxon>
        <taxon>Erysipelotrichales</taxon>
        <taxon>Coprobacillaceae</taxon>
        <taxon>Kandleria</taxon>
    </lineage>
</organism>
<comment type="caution">
    <text evidence="9">The sequence shown here is derived from an EMBL/GenBank/DDBJ whole genome shotgun (WGS) entry which is preliminary data.</text>
</comment>
<dbReference type="EMBL" id="JQBL01000005">
    <property type="protein sequence ID" value="KRN50824.1"/>
    <property type="molecule type" value="Genomic_DNA"/>
</dbReference>
<name>A0A0R2HE18_9FIRM</name>
<dbReference type="AlphaFoldDB" id="A0A0R2HE18"/>
<dbReference type="CDD" id="cd00776">
    <property type="entry name" value="AsxRS_core"/>
    <property type="match status" value="1"/>
</dbReference>
<dbReference type="Proteomes" id="UP000051841">
    <property type="component" value="Unassembled WGS sequence"/>
</dbReference>
<dbReference type="CDD" id="cd04318">
    <property type="entry name" value="EcAsnRS_like_N"/>
    <property type="match status" value="1"/>
</dbReference>
<evidence type="ECO:0000256" key="7">
    <source>
        <dbReference type="HAMAP-Rule" id="MF_00534"/>
    </source>
</evidence>
<dbReference type="InterPro" id="IPR004522">
    <property type="entry name" value="Asn-tRNA-ligase"/>
</dbReference>
<dbReference type="SUPFAM" id="SSF55681">
    <property type="entry name" value="Class II aaRS and biotin synthetases"/>
    <property type="match status" value="1"/>
</dbReference>
<comment type="subunit">
    <text evidence="7">Homodimer.</text>
</comment>
<dbReference type="PANTHER" id="PTHR22594">
    <property type="entry name" value="ASPARTYL/LYSYL-TRNA SYNTHETASE"/>
    <property type="match status" value="1"/>
</dbReference>
<dbReference type="RefSeq" id="WP_029070736.1">
    <property type="nucleotide sequence ID" value="NZ_JNKN01000001.1"/>
</dbReference>
<dbReference type="GO" id="GO:0004816">
    <property type="term" value="F:asparagine-tRNA ligase activity"/>
    <property type="evidence" value="ECO:0007669"/>
    <property type="project" value="UniProtKB-UniRule"/>
</dbReference>
<feature type="domain" description="Aminoacyl-transfer RNA synthetases class-II family profile" evidence="8">
    <location>
        <begin position="143"/>
        <end position="454"/>
    </location>
</feature>
<evidence type="ECO:0000256" key="4">
    <source>
        <dbReference type="ARBA" id="ARBA00022840"/>
    </source>
</evidence>
<dbReference type="HAMAP" id="MF_00534">
    <property type="entry name" value="Asn_tRNA_synth"/>
    <property type="match status" value="1"/>
</dbReference>
<dbReference type="Gene3D" id="2.40.50.140">
    <property type="entry name" value="Nucleic acid-binding proteins"/>
    <property type="match status" value="1"/>
</dbReference>
<dbReference type="GO" id="GO:0006421">
    <property type="term" value="P:asparaginyl-tRNA aminoacylation"/>
    <property type="evidence" value="ECO:0007669"/>
    <property type="project" value="UniProtKB-UniRule"/>
</dbReference>
<reference evidence="9 10" key="1">
    <citation type="journal article" date="2015" name="Genome Announc.">
        <title>Expanding the biotechnology potential of lactobacilli through comparative genomics of 213 strains and associated genera.</title>
        <authorList>
            <person name="Sun Z."/>
            <person name="Harris H.M."/>
            <person name="McCann A."/>
            <person name="Guo C."/>
            <person name="Argimon S."/>
            <person name="Zhang W."/>
            <person name="Yang X."/>
            <person name="Jeffery I.B."/>
            <person name="Cooney J.C."/>
            <person name="Kagawa T.F."/>
            <person name="Liu W."/>
            <person name="Song Y."/>
            <person name="Salvetti E."/>
            <person name="Wrobel A."/>
            <person name="Rasinkangas P."/>
            <person name="Parkhill J."/>
            <person name="Rea M.C."/>
            <person name="O'Sullivan O."/>
            <person name="Ritari J."/>
            <person name="Douillard F.P."/>
            <person name="Paul Ross R."/>
            <person name="Yang R."/>
            <person name="Briner A.E."/>
            <person name="Felis G.E."/>
            <person name="de Vos W.M."/>
            <person name="Barrangou R."/>
            <person name="Klaenhammer T.R."/>
            <person name="Caufield P.W."/>
            <person name="Cui Y."/>
            <person name="Zhang H."/>
            <person name="O'Toole P.W."/>
        </authorList>
    </citation>
    <scope>NUCLEOTIDE SEQUENCE [LARGE SCALE GENOMIC DNA]</scope>
    <source>
        <strain evidence="9 10">DSM 20405</strain>
    </source>
</reference>
<comment type="subcellular location">
    <subcellularLocation>
        <location evidence="7">Cytoplasm</location>
    </subcellularLocation>
</comment>
<dbReference type="GO" id="GO:0003676">
    <property type="term" value="F:nucleic acid binding"/>
    <property type="evidence" value="ECO:0007669"/>
    <property type="project" value="InterPro"/>
</dbReference>
<evidence type="ECO:0000313" key="9">
    <source>
        <dbReference type="EMBL" id="KRN50824.1"/>
    </source>
</evidence>
<keyword evidence="6 7" id="KW-0030">Aminoacyl-tRNA synthetase</keyword>
<evidence type="ECO:0000256" key="2">
    <source>
        <dbReference type="ARBA" id="ARBA00022598"/>
    </source>
</evidence>
<dbReference type="NCBIfam" id="NF003037">
    <property type="entry name" value="PRK03932.1"/>
    <property type="match status" value="1"/>
</dbReference>
<dbReference type="InterPro" id="IPR004365">
    <property type="entry name" value="NA-bd_OB_tRNA"/>
</dbReference>
<dbReference type="InterPro" id="IPR004364">
    <property type="entry name" value="Aa-tRNA-synt_II"/>
</dbReference>
<dbReference type="InterPro" id="IPR012340">
    <property type="entry name" value="NA-bd_OB-fold"/>
</dbReference>
<dbReference type="PRINTS" id="PR01042">
    <property type="entry name" value="TRNASYNTHASP"/>
</dbReference>
<dbReference type="EC" id="6.1.1.22" evidence="7"/>
<keyword evidence="10" id="KW-1185">Reference proteome</keyword>
<proteinExistence type="inferred from homology"/>
<dbReference type="PROSITE" id="PS50862">
    <property type="entry name" value="AA_TRNA_LIGASE_II"/>
    <property type="match status" value="1"/>
</dbReference>
<dbReference type="GO" id="GO:0140096">
    <property type="term" value="F:catalytic activity, acting on a protein"/>
    <property type="evidence" value="ECO:0007669"/>
    <property type="project" value="UniProtKB-ARBA"/>
</dbReference>
<dbReference type="InterPro" id="IPR002312">
    <property type="entry name" value="Asp/Asn-tRNA-synth_IIb"/>
</dbReference>
<comment type="catalytic activity">
    <reaction evidence="7">
        <text>tRNA(Asn) + L-asparagine + ATP = L-asparaginyl-tRNA(Asn) + AMP + diphosphate + H(+)</text>
        <dbReference type="Rhea" id="RHEA:11180"/>
        <dbReference type="Rhea" id="RHEA-COMP:9659"/>
        <dbReference type="Rhea" id="RHEA-COMP:9674"/>
        <dbReference type="ChEBI" id="CHEBI:15378"/>
        <dbReference type="ChEBI" id="CHEBI:30616"/>
        <dbReference type="ChEBI" id="CHEBI:33019"/>
        <dbReference type="ChEBI" id="CHEBI:58048"/>
        <dbReference type="ChEBI" id="CHEBI:78442"/>
        <dbReference type="ChEBI" id="CHEBI:78515"/>
        <dbReference type="ChEBI" id="CHEBI:456215"/>
        <dbReference type="EC" id="6.1.1.22"/>
    </reaction>
</comment>
<dbReference type="GO" id="GO:0016740">
    <property type="term" value="F:transferase activity"/>
    <property type="evidence" value="ECO:0007669"/>
    <property type="project" value="UniProtKB-ARBA"/>
</dbReference>
<dbReference type="Pfam" id="PF00152">
    <property type="entry name" value="tRNA-synt_2"/>
    <property type="match status" value="1"/>
</dbReference>
<dbReference type="GO" id="GO:0005737">
    <property type="term" value="C:cytoplasm"/>
    <property type="evidence" value="ECO:0007669"/>
    <property type="project" value="UniProtKB-SubCell"/>
</dbReference>
<dbReference type="PANTHER" id="PTHR22594:SF34">
    <property type="entry name" value="ASPARAGINE--TRNA LIGASE, MITOCHONDRIAL-RELATED"/>
    <property type="match status" value="1"/>
</dbReference>
<keyword evidence="4 7" id="KW-0067">ATP-binding</keyword>
<protein>
    <recommendedName>
        <fullName evidence="7">Asparagine--tRNA ligase</fullName>
        <ecNumber evidence="7">6.1.1.22</ecNumber>
    </recommendedName>
    <alternativeName>
        <fullName evidence="7">Asparaginyl-tRNA synthetase</fullName>
        <shortName evidence="7">AsnRS</shortName>
    </alternativeName>
</protein>
<dbReference type="GO" id="GO:0005524">
    <property type="term" value="F:ATP binding"/>
    <property type="evidence" value="ECO:0007669"/>
    <property type="project" value="UniProtKB-UniRule"/>
</dbReference>
<gene>
    <name evidence="7" type="primary">asnS</name>
    <name evidence="9" type="ORF">IV49_GL001640</name>
</gene>
<dbReference type="FunFam" id="3.30.930.10:FF:000016">
    <property type="entry name" value="Asparagine--tRNA ligase"/>
    <property type="match status" value="1"/>
</dbReference>
<dbReference type="InterPro" id="IPR006195">
    <property type="entry name" value="aa-tRNA-synth_II"/>
</dbReference>
<dbReference type="Pfam" id="PF01336">
    <property type="entry name" value="tRNA_anti-codon"/>
    <property type="match status" value="1"/>
</dbReference>
<evidence type="ECO:0000313" key="10">
    <source>
        <dbReference type="Proteomes" id="UP000051841"/>
    </source>
</evidence>